<dbReference type="Proteomes" id="UP000269945">
    <property type="component" value="Unassembled WGS sequence"/>
</dbReference>
<name>A0A9X9LSP0_GULGU</name>
<feature type="non-terminal residue" evidence="2">
    <location>
        <position position="1"/>
    </location>
</feature>
<protein>
    <recommendedName>
        <fullName evidence="1">KRAB domain-containing protein</fullName>
    </recommendedName>
</protein>
<dbReference type="PROSITE" id="PS50805">
    <property type="entry name" value="KRAB"/>
    <property type="match status" value="1"/>
</dbReference>
<dbReference type="GO" id="GO:0006355">
    <property type="term" value="P:regulation of DNA-templated transcription"/>
    <property type="evidence" value="ECO:0007669"/>
    <property type="project" value="InterPro"/>
</dbReference>
<dbReference type="PANTHER" id="PTHR23232:SF115">
    <property type="entry name" value="KRAB DOMAIN-CONTAINING PROTEIN"/>
    <property type="match status" value="1"/>
</dbReference>
<dbReference type="Pfam" id="PF01352">
    <property type="entry name" value="KRAB"/>
    <property type="match status" value="1"/>
</dbReference>
<dbReference type="InterPro" id="IPR050169">
    <property type="entry name" value="Krueppel_C2H2_ZnF"/>
</dbReference>
<evidence type="ECO:0000313" key="3">
    <source>
        <dbReference type="Proteomes" id="UP000269945"/>
    </source>
</evidence>
<reference evidence="2 3" key="1">
    <citation type="submission" date="2018-10" db="EMBL/GenBank/DDBJ databases">
        <authorList>
            <person name="Ekblom R."/>
            <person name="Jareborg N."/>
        </authorList>
    </citation>
    <scope>NUCLEOTIDE SEQUENCE [LARGE SCALE GENOMIC DNA]</scope>
    <source>
        <tissue evidence="2">Muscle</tissue>
    </source>
</reference>
<dbReference type="EMBL" id="CYRY02014416">
    <property type="protein sequence ID" value="VCW84497.1"/>
    <property type="molecule type" value="Genomic_DNA"/>
</dbReference>
<comment type="caution">
    <text evidence="2">The sequence shown here is derived from an EMBL/GenBank/DDBJ whole genome shotgun (WGS) entry which is preliminary data.</text>
</comment>
<evidence type="ECO:0000313" key="2">
    <source>
        <dbReference type="EMBL" id="VCW84497.1"/>
    </source>
</evidence>
<organism evidence="2 3">
    <name type="scientific">Gulo gulo</name>
    <name type="common">Wolverine</name>
    <name type="synonym">Gluton</name>
    <dbReference type="NCBI Taxonomy" id="48420"/>
    <lineage>
        <taxon>Eukaryota</taxon>
        <taxon>Metazoa</taxon>
        <taxon>Chordata</taxon>
        <taxon>Craniata</taxon>
        <taxon>Vertebrata</taxon>
        <taxon>Euteleostomi</taxon>
        <taxon>Mammalia</taxon>
        <taxon>Eutheria</taxon>
        <taxon>Laurasiatheria</taxon>
        <taxon>Carnivora</taxon>
        <taxon>Caniformia</taxon>
        <taxon>Musteloidea</taxon>
        <taxon>Mustelidae</taxon>
        <taxon>Guloninae</taxon>
        <taxon>Gulo</taxon>
    </lineage>
</organism>
<dbReference type="SMART" id="SM00349">
    <property type="entry name" value="KRAB"/>
    <property type="match status" value="1"/>
</dbReference>
<dbReference type="PANTHER" id="PTHR23232">
    <property type="entry name" value="KRAB DOMAIN C2H2 ZINC FINGER"/>
    <property type="match status" value="1"/>
</dbReference>
<accession>A0A9X9LSP0</accession>
<gene>
    <name evidence="2" type="ORF">BN2614_LOCUS2</name>
</gene>
<keyword evidence="3" id="KW-1185">Reference proteome</keyword>
<dbReference type="SUPFAM" id="SSF109640">
    <property type="entry name" value="KRAB domain (Kruppel-associated box)"/>
    <property type="match status" value="1"/>
</dbReference>
<dbReference type="Gene3D" id="6.10.140.140">
    <property type="match status" value="1"/>
</dbReference>
<dbReference type="AlphaFoldDB" id="A0A9X9LSP0"/>
<dbReference type="InterPro" id="IPR001909">
    <property type="entry name" value="KRAB"/>
</dbReference>
<proteinExistence type="predicted"/>
<feature type="domain" description="KRAB" evidence="1">
    <location>
        <begin position="14"/>
        <end position="85"/>
    </location>
</feature>
<evidence type="ECO:0000259" key="1">
    <source>
        <dbReference type="PROSITE" id="PS50805"/>
    </source>
</evidence>
<dbReference type="CDD" id="cd07765">
    <property type="entry name" value="KRAB_A-box"/>
    <property type="match status" value="1"/>
</dbReference>
<sequence>MVAGLLMDSSQYLVTFEDVAVTFTQEEWTLLDQTQRDLYRNVMLENYQNLIILGYESCKPDLYSLMGGAEELRTGGRGILQELDLRLKTEGFTPLQDISLEKTSNGIQLERSNAGAKRYGSNLWGGVFSGHSFMTHSRQKTSKGNRNGKAFKKNFICTLLKEIPIGEKTSESVRHDKAFGQLSDLTGHKKTQTRGNVCECKERPRTSVNQSSLKAHRRH</sequence>
<dbReference type="InterPro" id="IPR036051">
    <property type="entry name" value="KRAB_dom_sf"/>
</dbReference>